<reference evidence="4 6" key="1">
    <citation type="submission" date="2007-01" db="EMBL/GenBank/DDBJ databases">
        <title>Draft genome sequence of Collinsella aerofaciens (ATCC 25986).</title>
        <authorList>
            <person name="Sudarsanam P."/>
            <person name="Ley R."/>
            <person name="Guruge J."/>
            <person name="Turnbaugh P.J."/>
            <person name="Mahowald M."/>
            <person name="Liep D."/>
            <person name="Gordon J."/>
        </authorList>
    </citation>
    <scope>NUCLEOTIDE SEQUENCE [LARGE SCALE GENOMIC DNA]</scope>
    <source>
        <strain evidence="4">ATCC 25986</strain>
        <strain evidence="6">ATCC 25986 / DSM 3979 / JCM 10188 / KCTC 3647 / NCTC 11838 / VPI 1003</strain>
    </source>
</reference>
<dbReference type="SUPFAM" id="SSF53850">
    <property type="entry name" value="Periplasmic binding protein-like II"/>
    <property type="match status" value="1"/>
</dbReference>
<evidence type="ECO:0000259" key="3">
    <source>
        <dbReference type="SMART" id="SM00062"/>
    </source>
</evidence>
<dbReference type="PROSITE" id="PS51257">
    <property type="entry name" value="PROKAR_LIPOPROTEIN"/>
    <property type="match status" value="1"/>
</dbReference>
<dbReference type="PANTHER" id="PTHR35936:SF17">
    <property type="entry name" value="ARGININE-BINDING EXTRACELLULAR PROTEIN ARTP"/>
    <property type="match status" value="1"/>
</dbReference>
<dbReference type="PANTHER" id="PTHR35936">
    <property type="entry name" value="MEMBRANE-BOUND LYTIC MUREIN TRANSGLYCOSYLASE F"/>
    <property type="match status" value="1"/>
</dbReference>
<proteinExistence type="predicted"/>
<sequence>MKRSRRSVAISLFAALAVACAFVVAIAGCSGSNDRASTSALEGLDASQAKDDNLKTLNVGSDLYPPFVYTDEYGDIVGLDVEILTEALARIGYKPKYQLIDWEKKKELLASGELDCVMGSFSMTGRENEYRWAGPYLASRQVVAVDPQSDIYTLADLEDKVVAVQSTTKPEGILLNRTNENVPQIKELYSFSDRSNLNPALVEGLVDAIAAHESSLLTYEKDYGVTYRILDEPLLEVGLGTAFDLSDTRSIDAKLTHAYQEMLADGTMERLVSKYFDDPSPFLNMEGLS</sequence>
<feature type="signal peptide" evidence="2">
    <location>
        <begin position="1"/>
        <end position="27"/>
    </location>
</feature>
<evidence type="ECO:0000256" key="1">
    <source>
        <dbReference type="ARBA" id="ARBA00022729"/>
    </source>
</evidence>
<dbReference type="EMBL" id="AAVN02000002">
    <property type="protein sequence ID" value="EBA40102.1"/>
    <property type="molecule type" value="Genomic_DNA"/>
</dbReference>
<gene>
    <name evidence="4" type="ORF">COLAER_00626</name>
    <name evidence="5" type="ORF">GXM19_10390</name>
</gene>
<dbReference type="SMART" id="SM00062">
    <property type="entry name" value="PBPb"/>
    <property type="match status" value="1"/>
</dbReference>
<keyword evidence="1 2" id="KW-0732">Signal</keyword>
<dbReference type="Gene3D" id="3.40.190.10">
    <property type="entry name" value="Periplasmic binding protein-like II"/>
    <property type="match status" value="2"/>
</dbReference>
<evidence type="ECO:0000256" key="2">
    <source>
        <dbReference type="SAM" id="SignalP"/>
    </source>
</evidence>
<evidence type="ECO:0000313" key="5">
    <source>
        <dbReference type="EMBL" id="QIA34586.1"/>
    </source>
</evidence>
<organism evidence="4 6">
    <name type="scientific">Collinsella aerofaciens (strain ATCC 25986 / DSM 3979 / JCM 10188 / KCTC 3647 / NCTC 11838 / VPI 1003)</name>
    <dbReference type="NCBI Taxonomy" id="411903"/>
    <lineage>
        <taxon>Bacteria</taxon>
        <taxon>Bacillati</taxon>
        <taxon>Actinomycetota</taxon>
        <taxon>Coriobacteriia</taxon>
        <taxon>Coriobacteriales</taxon>
        <taxon>Coriobacteriaceae</taxon>
        <taxon>Collinsella</taxon>
    </lineage>
</organism>
<dbReference type="CDD" id="cd13530">
    <property type="entry name" value="PBP2_peptides_like"/>
    <property type="match status" value="1"/>
</dbReference>
<evidence type="ECO:0000313" key="4">
    <source>
        <dbReference type="EMBL" id="EBA40102.1"/>
    </source>
</evidence>
<dbReference type="RefSeq" id="WP_006234566.1">
    <property type="nucleotide sequence ID" value="NZ_AAVN02000002.1"/>
</dbReference>
<accession>A4E886</accession>
<dbReference type="EMBL" id="CP048433">
    <property type="protein sequence ID" value="QIA34586.1"/>
    <property type="molecule type" value="Genomic_DNA"/>
</dbReference>
<name>A4E886_COLAA</name>
<dbReference type="InterPro" id="IPR001638">
    <property type="entry name" value="Solute-binding_3/MltF_N"/>
</dbReference>
<reference evidence="5 7" key="3">
    <citation type="submission" date="2020-01" db="EMBL/GenBank/DDBJ databases">
        <title>Complete genome sequence of Collinsella aerofaciens JCM 10188(T).</title>
        <authorList>
            <person name="Tourlousse D.M."/>
            <person name="Sakamoto M."/>
            <person name="Miura T."/>
            <person name="Narita K."/>
            <person name="Ohashi A."/>
            <person name="Uchino Y."/>
            <person name="Yamazoe A."/>
            <person name="Kameyama K."/>
            <person name="Terauchi J."/>
            <person name="Ohkuma M."/>
            <person name="Kawasaki H."/>
            <person name="Sekiguchi Y."/>
        </authorList>
    </citation>
    <scope>NUCLEOTIDE SEQUENCE [LARGE SCALE GENOMIC DNA]</scope>
    <source>
        <strain evidence="5 7">JCM 10188</strain>
    </source>
</reference>
<feature type="domain" description="Solute-binding protein family 3/N-terminal" evidence="3">
    <location>
        <begin position="56"/>
        <end position="279"/>
    </location>
</feature>
<dbReference type="GeneID" id="92850824"/>
<dbReference type="Pfam" id="PF00497">
    <property type="entry name" value="SBP_bac_3"/>
    <property type="match status" value="1"/>
</dbReference>
<protein>
    <submittedName>
        <fullName evidence="4">ABC transporter, substrate-binding protein, family 3</fullName>
    </submittedName>
    <submittedName>
        <fullName evidence="5">Amino acid ABC transporter substrate-binding protein</fullName>
    </submittedName>
</protein>
<reference evidence="4 6" key="2">
    <citation type="submission" date="2007-04" db="EMBL/GenBank/DDBJ databases">
        <authorList>
            <person name="Fulton L."/>
            <person name="Clifton S."/>
            <person name="Fulton B."/>
            <person name="Xu J."/>
            <person name="Minx P."/>
            <person name="Mardis E.R."/>
            <person name="Wilson R.K."/>
        </authorList>
    </citation>
    <scope>NUCLEOTIDE SEQUENCE [LARGE SCALE GENOMIC DNA]</scope>
    <source>
        <strain evidence="4">ATCC 25986</strain>
        <strain evidence="6">ATCC 25986 / DSM 3979 / JCM 10188 / KCTC 3647 / NCTC 11838 / VPI 1003</strain>
    </source>
</reference>
<dbReference type="Proteomes" id="UP000464211">
    <property type="component" value="Chromosome"/>
</dbReference>
<dbReference type="AlphaFoldDB" id="A4E886"/>
<evidence type="ECO:0000313" key="7">
    <source>
        <dbReference type="Proteomes" id="UP000464211"/>
    </source>
</evidence>
<dbReference type="Proteomes" id="UP000002979">
    <property type="component" value="Unassembled WGS sequence"/>
</dbReference>
<evidence type="ECO:0000313" key="6">
    <source>
        <dbReference type="Proteomes" id="UP000002979"/>
    </source>
</evidence>
<feature type="chain" id="PRO_5038282805" evidence="2">
    <location>
        <begin position="28"/>
        <end position="289"/>
    </location>
</feature>